<evidence type="ECO:0000313" key="2">
    <source>
        <dbReference type="EMBL" id="QBZ66723.1"/>
    </source>
</evidence>
<proteinExistence type="predicted"/>
<accession>A0A4P7NW68</accession>
<dbReference type="Proteomes" id="UP000294847">
    <property type="component" value="Chromosome 7"/>
</dbReference>
<name>A0A4P7NW68_PYROR</name>
<gene>
    <name evidence="2" type="ORF">PoMZ_13708</name>
</gene>
<feature type="compositionally biased region" description="Polar residues" evidence="1">
    <location>
        <begin position="115"/>
        <end position="126"/>
    </location>
</feature>
<reference evidence="2 3" key="1">
    <citation type="journal article" date="2019" name="Mol. Biol. Evol.">
        <title>Blast fungal genomes show frequent chromosomal changes, gene gains and losses, and effector gene turnover.</title>
        <authorList>
            <person name="Gomez Luciano L.B."/>
            <person name="Jason Tsai I."/>
            <person name="Chuma I."/>
            <person name="Tosa Y."/>
            <person name="Chen Y.H."/>
            <person name="Li J.Y."/>
            <person name="Li M.Y."/>
            <person name="Jade Lu M.Y."/>
            <person name="Nakayashiki H."/>
            <person name="Li W.H."/>
        </authorList>
    </citation>
    <scope>NUCLEOTIDE SEQUENCE [LARGE SCALE GENOMIC DNA]</scope>
    <source>
        <strain evidence="2">MZ5-1-6</strain>
    </source>
</reference>
<feature type="region of interest" description="Disordered" evidence="1">
    <location>
        <begin position="115"/>
        <end position="140"/>
    </location>
</feature>
<evidence type="ECO:0000313" key="3">
    <source>
        <dbReference type="Proteomes" id="UP000294847"/>
    </source>
</evidence>
<evidence type="ECO:0000256" key="1">
    <source>
        <dbReference type="SAM" id="MobiDB-lite"/>
    </source>
</evidence>
<dbReference type="EMBL" id="CP034210">
    <property type="protein sequence ID" value="QBZ66723.1"/>
    <property type="molecule type" value="Genomic_DNA"/>
</dbReference>
<organism evidence="2 3">
    <name type="scientific">Pyricularia oryzae</name>
    <name type="common">Rice blast fungus</name>
    <name type="synonym">Magnaporthe oryzae</name>
    <dbReference type="NCBI Taxonomy" id="318829"/>
    <lineage>
        <taxon>Eukaryota</taxon>
        <taxon>Fungi</taxon>
        <taxon>Dikarya</taxon>
        <taxon>Ascomycota</taxon>
        <taxon>Pezizomycotina</taxon>
        <taxon>Sordariomycetes</taxon>
        <taxon>Sordariomycetidae</taxon>
        <taxon>Magnaporthales</taxon>
        <taxon>Pyriculariaceae</taxon>
        <taxon>Pyricularia</taxon>
    </lineage>
</organism>
<dbReference type="AlphaFoldDB" id="A0A4P7NW68"/>
<sequence>MKGHHFLRHHADLGDMARAVCIFADEMISVPLKQGVWRFDKEKKGLPKTAKDLVLRFNTEYYHLVISDASLLRQEIEWDKALDIVWIETEVLSEQTRMAVLIVLTKPLKPLESQNEVTFQGETSHGINRPVGREAAPESCDRRSTEVLSIPFLLQPNNLITHPEVTRVSKGKRLDIVSNKHEFQIDAFEKTTRGGLASDILEVQSTVCFVESEAEPDSPREHALHPGDVIQLYGGAGIRVTGGGVYAIAIRYRTYPQSEKQKEK</sequence>
<protein>
    <submittedName>
        <fullName evidence="2">Uncharacterized protein</fullName>
    </submittedName>
</protein>
<feature type="compositionally biased region" description="Basic and acidic residues" evidence="1">
    <location>
        <begin position="131"/>
        <end position="140"/>
    </location>
</feature>